<dbReference type="SUPFAM" id="SSF53474">
    <property type="entry name" value="alpha/beta-Hydrolases"/>
    <property type="match status" value="1"/>
</dbReference>
<evidence type="ECO:0000313" key="2">
    <source>
        <dbReference type="Proteomes" id="UP000178870"/>
    </source>
</evidence>
<accession>A0A1F7YZZ6</accession>
<sequence>MPKENLVLVHSFPTNSILLSGLIHFLQDHFEVYPVDLPGFISTNPPLRRISLDTLSHSLHNQIEKLELPHYIVAGISFGFWVATNSKLSRACRGIIAIEPYIDVRCLNKQRISLSKRFFYNAITRLILFLHLEHVIWNSRLWKHHYLGLSGYKARRSKLIHREIDPRTFFAVANLLLANHTKCTLHQLPHVLIINPEDLTLDTNYITNYFKNHSWQTLILKNKIGHYPRKVTKQYFQKKISKNDIERIYHFFNSHSKG</sequence>
<name>A0A1F7YZZ6_9BACT</name>
<dbReference type="AlphaFoldDB" id="A0A1F7YZZ6"/>
<dbReference type="Proteomes" id="UP000178870">
    <property type="component" value="Unassembled WGS sequence"/>
</dbReference>
<reference evidence="1 2" key="1">
    <citation type="journal article" date="2016" name="Nat. Commun.">
        <title>Thousands of microbial genomes shed light on interconnected biogeochemical processes in an aquifer system.</title>
        <authorList>
            <person name="Anantharaman K."/>
            <person name="Brown C.T."/>
            <person name="Hug L.A."/>
            <person name="Sharon I."/>
            <person name="Castelle C.J."/>
            <person name="Probst A.J."/>
            <person name="Thomas B.C."/>
            <person name="Singh A."/>
            <person name="Wilkins M.J."/>
            <person name="Karaoz U."/>
            <person name="Brodie E.L."/>
            <person name="Williams K.H."/>
            <person name="Hubbard S.S."/>
            <person name="Banfield J.F."/>
        </authorList>
    </citation>
    <scope>NUCLEOTIDE SEQUENCE [LARGE SCALE GENOMIC DNA]</scope>
</reference>
<organism evidence="1 2">
    <name type="scientific">Candidatus Woesebacteria bacterium RIFCSPHIGHO2_01_FULL_44_21</name>
    <dbReference type="NCBI Taxonomy" id="1802503"/>
    <lineage>
        <taxon>Bacteria</taxon>
        <taxon>Candidatus Woeseibacteriota</taxon>
    </lineage>
</organism>
<protein>
    <recommendedName>
        <fullName evidence="3">AB hydrolase-1 domain-containing protein</fullName>
    </recommendedName>
</protein>
<dbReference type="InterPro" id="IPR029058">
    <property type="entry name" value="AB_hydrolase_fold"/>
</dbReference>
<dbReference type="EMBL" id="MGGP01000011">
    <property type="protein sequence ID" value="OGM32943.1"/>
    <property type="molecule type" value="Genomic_DNA"/>
</dbReference>
<dbReference type="Gene3D" id="3.40.50.1820">
    <property type="entry name" value="alpha/beta hydrolase"/>
    <property type="match status" value="1"/>
</dbReference>
<comment type="caution">
    <text evidence="1">The sequence shown here is derived from an EMBL/GenBank/DDBJ whole genome shotgun (WGS) entry which is preliminary data.</text>
</comment>
<evidence type="ECO:0008006" key="3">
    <source>
        <dbReference type="Google" id="ProtNLM"/>
    </source>
</evidence>
<evidence type="ECO:0000313" key="1">
    <source>
        <dbReference type="EMBL" id="OGM32943.1"/>
    </source>
</evidence>
<proteinExistence type="predicted"/>
<gene>
    <name evidence="1" type="ORF">A2803_05105</name>
</gene>